<dbReference type="AlphaFoldDB" id="X1DUU3"/>
<feature type="non-terminal residue" evidence="2">
    <location>
        <position position="222"/>
    </location>
</feature>
<feature type="region of interest" description="Disordered" evidence="1">
    <location>
        <begin position="29"/>
        <end position="49"/>
    </location>
</feature>
<proteinExistence type="predicted"/>
<accession>X1DUU3</accession>
<reference evidence="2" key="1">
    <citation type="journal article" date="2014" name="Front. Microbiol.">
        <title>High frequency of phylogenetically diverse reductive dehalogenase-homologous genes in deep subseafloor sedimentary metagenomes.</title>
        <authorList>
            <person name="Kawai M."/>
            <person name="Futagami T."/>
            <person name="Toyoda A."/>
            <person name="Takaki Y."/>
            <person name="Nishi S."/>
            <person name="Hori S."/>
            <person name="Arai W."/>
            <person name="Tsubouchi T."/>
            <person name="Morono Y."/>
            <person name="Uchiyama I."/>
            <person name="Ito T."/>
            <person name="Fujiyama A."/>
            <person name="Inagaki F."/>
            <person name="Takami H."/>
        </authorList>
    </citation>
    <scope>NUCLEOTIDE SEQUENCE</scope>
    <source>
        <strain evidence="2">Expedition CK06-06</strain>
    </source>
</reference>
<evidence type="ECO:0000256" key="1">
    <source>
        <dbReference type="SAM" id="MobiDB-lite"/>
    </source>
</evidence>
<evidence type="ECO:0000313" key="2">
    <source>
        <dbReference type="EMBL" id="GAH11970.1"/>
    </source>
</evidence>
<name>X1DUU3_9ZZZZ</name>
<protein>
    <submittedName>
        <fullName evidence="2">Uncharacterized protein</fullName>
    </submittedName>
</protein>
<comment type="caution">
    <text evidence="2">The sequence shown here is derived from an EMBL/GenBank/DDBJ whole genome shotgun (WGS) entry which is preliminary data.</text>
</comment>
<organism evidence="2">
    <name type="scientific">marine sediment metagenome</name>
    <dbReference type="NCBI Taxonomy" id="412755"/>
    <lineage>
        <taxon>unclassified sequences</taxon>
        <taxon>metagenomes</taxon>
        <taxon>ecological metagenomes</taxon>
    </lineage>
</organism>
<gene>
    <name evidence="2" type="ORF">S01H4_58053</name>
</gene>
<dbReference type="EMBL" id="BART01033868">
    <property type="protein sequence ID" value="GAH11970.1"/>
    <property type="molecule type" value="Genomic_DNA"/>
</dbReference>
<sequence length="222" mass="24314">MTLASGVGLNGADMTPVFDELNYPFDPDDTFSGTDTYPPDPTKWTTPDGSGAAQIQSNKLRMSVGSGSTQSVAFYSQYKLQGDFDVQLDYDIILGPDTDHWWFSLNANTDEPNWANKNRALIYRERGGAQKFEWQTYDGSFHTEASPTNSATSGKMRLTRVGSTWTAYYDVGGGWVSLGASAFINKTGPVFLRIRLENGTGNPAVTMDVDNFIVNSGTVIWG</sequence>